<dbReference type="Gene3D" id="2.60.40.10">
    <property type="entry name" value="Immunoglobulins"/>
    <property type="match status" value="1"/>
</dbReference>
<sequence length="887" mass="98137">MPNGLFNAASLHNLIIPWPGQQQKYFFFNAEQVSTPNPVSSLYYNAYSVVDMAINNGLGDVTSVKNTFLIDSTFSTPVSVKHRNNRDYWIIFSPVASNTFKAFLISPAGINTTPVTSNLSSVPPLGFIWEIKASPDGKTLAVSNSALNSDSLRLLNFDHATGMVSPKLAIPTLTQAYGLEFSPDGTKLYSVRHDSAGINSTFAHLYQYDLSAGSATAIGSSETHIYSYGHNYHLNDMQVGPDGKIYEIASSTRRYLNVINRPNLKGKACRFVPNAIDLDPGTGRTRFSERFLPSFVQSYFYRPKIDLQQTCFGDTARFQLSNNAYVDSVRWNFGDPASGALNKSTAFNPKHFYATPGPKQVQAIVHFNFTSDTLNQTIYIPVSITKPNLGPDRSICPGDTLLLRAFQPGATYEWQDSINTDSIYVVTKPGTYWVQVSNGCGVRTDSVTITFDQPLSLSLGADTLLCPGQQLQLQVNASGASVLWSDSTTGNSITVTQPGTYWAQLSNSCGSWRDSINVSYRPAPVAQWLPNDLTLCKQTQYTINGTHPDALSYKWQDGSTSSTFTATVSGTYWLEVTTACTTVRDSIHITLIPTPPINLGPDTLLCPSERLQLQVSTRGGNIRWQDGSTDTTFTVTKAGIYWAQISNSCGSWRDSVRVSYRSPSITNWLPKDTTLCLQNRFVINGQHPDAISYKWQDGSSNVVFEAKTSGIYWVDVTTACTTLRDSVQITLLPLPARLLPTDTLLCSGESIHLKAPPGKSYKWSNGQTSQSITVSQPGAYKVEVGMGENCFYSGAVNVKEERCYRTAFIPNLITPNNDNTNDRFDPKGLEAGPWQLEIYNRWGSRIYQNSNYTNQWPEQDIPAATYYYLLRNKESGKTYKGWIEVVK</sequence>
<evidence type="ECO:0000313" key="2">
    <source>
        <dbReference type="EMBL" id="KAA9333808.1"/>
    </source>
</evidence>
<name>A0A5N1IVK8_9BACT</name>
<dbReference type="InterPro" id="IPR015943">
    <property type="entry name" value="WD40/YVTN_repeat-like_dom_sf"/>
</dbReference>
<evidence type="ECO:0000259" key="1">
    <source>
        <dbReference type="PROSITE" id="PS50093"/>
    </source>
</evidence>
<dbReference type="InterPro" id="IPR013783">
    <property type="entry name" value="Ig-like_fold"/>
</dbReference>
<dbReference type="NCBIfam" id="TIGR04131">
    <property type="entry name" value="Bac_Flav_CTERM"/>
    <property type="match status" value="1"/>
</dbReference>
<dbReference type="SUPFAM" id="SSF49299">
    <property type="entry name" value="PKD domain"/>
    <property type="match status" value="1"/>
</dbReference>
<dbReference type="Proteomes" id="UP000326570">
    <property type="component" value="Unassembled WGS sequence"/>
</dbReference>
<organism evidence="2 3">
    <name type="scientific">Adhaeribacter soli</name>
    <dbReference type="NCBI Taxonomy" id="2607655"/>
    <lineage>
        <taxon>Bacteria</taxon>
        <taxon>Pseudomonadati</taxon>
        <taxon>Bacteroidota</taxon>
        <taxon>Cytophagia</taxon>
        <taxon>Cytophagales</taxon>
        <taxon>Hymenobacteraceae</taxon>
        <taxon>Adhaeribacter</taxon>
    </lineage>
</organism>
<gene>
    <name evidence="2" type="ORF">F0P94_11240</name>
</gene>
<dbReference type="SUPFAM" id="SSF75011">
    <property type="entry name" value="3-carboxy-cis,cis-mucoante lactonizing enzyme"/>
    <property type="match status" value="1"/>
</dbReference>
<dbReference type="AlphaFoldDB" id="A0A5N1IVK8"/>
<keyword evidence="3" id="KW-1185">Reference proteome</keyword>
<reference evidence="2 3" key="1">
    <citation type="submission" date="2019-09" db="EMBL/GenBank/DDBJ databases">
        <title>Genome sequence of Adhaeribacter sp. M2.</title>
        <authorList>
            <person name="Srinivasan S."/>
        </authorList>
    </citation>
    <scope>NUCLEOTIDE SEQUENCE [LARGE SCALE GENOMIC DNA]</scope>
    <source>
        <strain evidence="2 3">M2</strain>
    </source>
</reference>
<protein>
    <submittedName>
        <fullName evidence="2">Gliding motility-associated C-terminal domain-containing protein</fullName>
    </submittedName>
</protein>
<dbReference type="EMBL" id="VTWT01000005">
    <property type="protein sequence ID" value="KAA9333808.1"/>
    <property type="molecule type" value="Genomic_DNA"/>
</dbReference>
<dbReference type="InterPro" id="IPR000601">
    <property type="entry name" value="PKD_dom"/>
</dbReference>
<evidence type="ECO:0000313" key="3">
    <source>
        <dbReference type="Proteomes" id="UP000326570"/>
    </source>
</evidence>
<proteinExistence type="predicted"/>
<dbReference type="PROSITE" id="PS50093">
    <property type="entry name" value="PKD"/>
    <property type="match status" value="1"/>
</dbReference>
<comment type="caution">
    <text evidence="2">The sequence shown here is derived from an EMBL/GenBank/DDBJ whole genome shotgun (WGS) entry which is preliminary data.</text>
</comment>
<dbReference type="InterPro" id="IPR035986">
    <property type="entry name" value="PKD_dom_sf"/>
</dbReference>
<accession>A0A5N1IVK8</accession>
<dbReference type="InterPro" id="IPR026341">
    <property type="entry name" value="T9SS_type_B"/>
</dbReference>
<feature type="domain" description="PKD" evidence="1">
    <location>
        <begin position="328"/>
        <end position="387"/>
    </location>
</feature>
<dbReference type="Pfam" id="PF13585">
    <property type="entry name" value="CHU_C"/>
    <property type="match status" value="1"/>
</dbReference>
<dbReference type="Gene3D" id="2.130.10.10">
    <property type="entry name" value="YVTN repeat-like/Quinoprotein amine dehydrogenase"/>
    <property type="match status" value="1"/>
</dbReference>